<keyword evidence="3" id="KW-1185">Reference proteome</keyword>
<sequence>MHITKSIRHTGRGAQLRPDIMPVLSAGRHRSPRSGACFMEFASFLAGEKWSDHPACTHAGLAQMARAVNDMSSNEGRGRLSSLIPSVIGLTSDDPRLELVLAVTAVTAALPDAPLDRQHSLAVGGLVCQDALRRLGGGPIEVDEPFATALASAPEAERWARRFLERNQRWGHAEITERQTHTTIAMAVDGVRSACVPRPDDRLYAMLADAIALCERFVAATAEVPTAPHTVSAPSAPVSGAAADSPAAETRRAVQV</sequence>
<reference evidence="2" key="1">
    <citation type="submission" date="2022-08" db="EMBL/GenBank/DDBJ databases">
        <authorList>
            <person name="Deng Y."/>
            <person name="Han X.-F."/>
            <person name="Zhang Y.-Q."/>
        </authorList>
    </citation>
    <scope>NUCLEOTIDE SEQUENCE</scope>
    <source>
        <strain evidence="2">CPCC 205716</strain>
    </source>
</reference>
<dbReference type="EMBL" id="JANTEZ010000004">
    <property type="protein sequence ID" value="MCS5715414.1"/>
    <property type="molecule type" value="Genomic_DNA"/>
</dbReference>
<accession>A0ABT2GKH1</accession>
<feature type="region of interest" description="Disordered" evidence="1">
    <location>
        <begin position="228"/>
        <end position="256"/>
    </location>
</feature>
<name>A0ABT2GKH1_9MICO</name>
<dbReference type="RefSeq" id="WP_259486905.1">
    <property type="nucleotide sequence ID" value="NZ_JANTEZ010000004.1"/>
</dbReference>
<proteinExistence type="predicted"/>
<gene>
    <name evidence="2" type="ORF">NVV95_12740</name>
</gene>
<protein>
    <submittedName>
        <fullName evidence="2">Uncharacterized protein</fullName>
    </submittedName>
</protein>
<feature type="compositionally biased region" description="Low complexity" evidence="1">
    <location>
        <begin position="232"/>
        <end position="248"/>
    </location>
</feature>
<comment type="caution">
    <text evidence="2">The sequence shown here is derived from an EMBL/GenBank/DDBJ whole genome shotgun (WGS) entry which is preliminary data.</text>
</comment>
<dbReference type="Proteomes" id="UP001165580">
    <property type="component" value="Unassembled WGS sequence"/>
</dbReference>
<evidence type="ECO:0000313" key="3">
    <source>
        <dbReference type="Proteomes" id="UP001165580"/>
    </source>
</evidence>
<evidence type="ECO:0000256" key="1">
    <source>
        <dbReference type="SAM" id="MobiDB-lite"/>
    </source>
</evidence>
<evidence type="ECO:0000313" key="2">
    <source>
        <dbReference type="EMBL" id="MCS5715414.1"/>
    </source>
</evidence>
<organism evidence="2 3">
    <name type="scientific">Herbiconiux gentiana</name>
    <dbReference type="NCBI Taxonomy" id="2970912"/>
    <lineage>
        <taxon>Bacteria</taxon>
        <taxon>Bacillati</taxon>
        <taxon>Actinomycetota</taxon>
        <taxon>Actinomycetes</taxon>
        <taxon>Micrococcales</taxon>
        <taxon>Microbacteriaceae</taxon>
        <taxon>Herbiconiux</taxon>
    </lineage>
</organism>